<accession>A0ABV7WGA5</accession>
<dbReference type="InterPro" id="IPR002035">
    <property type="entry name" value="VWF_A"/>
</dbReference>
<comment type="caution">
    <text evidence="5">The sequence shown here is derived from an EMBL/GenBank/DDBJ whole genome shotgun (WGS) entry which is preliminary data.</text>
</comment>
<dbReference type="RefSeq" id="WP_340293636.1">
    <property type="nucleotide sequence ID" value="NZ_JBBEOI010000115.1"/>
</dbReference>
<gene>
    <name evidence="5" type="ORF">ACFOLH_07005</name>
</gene>
<feature type="transmembrane region" description="Helical" evidence="2">
    <location>
        <begin position="624"/>
        <end position="648"/>
    </location>
</feature>
<sequence length="658" mass="68492">MTRTARLRPAVVAVLLAPFLSLTLGVAPGNAGPAASETPELVVVLDSSGSMAEADAGGGQTRMEAAKQAVVALAQDAPASSRIGLRTYGDGVDSEAPGSCEDTTLRVPVGPVDRAAITSQVQSLSPRGDTPIGTALRAAAGDLTGTGPRSVVLVSDGEPTCDPDPCVVAGELAVQGVDLRIDVVGFRVDEDARRILQCVADAGGGRYVDAADAGDLTEALDTSLDRGFRVYQPEGTPVQGSLTPEGAPVLAEGQYLDAIAVDAPVHYLVDVPRGWTMRAGVTITRGDDPQRRGVRGYVTTTVDTTSPDPVQCAFSPDSTDNQRGSSPLSGSVMVGPGALSTYSWMEECEQEDQFLLTVDWTISSSPGPFPMEVLVQLEPPVVGTEGLGTEGDETTVFPELQPLPDPSPVDGGPSFNDATLLEPGAWSDSMRLGETVFYRVPVDWGQQLAVRVDFPPTVEGSALDDALRLGNYANLLLFDETRGHAYPIGSKSTRYVQMEDEGGYMAITTHPVTWANRGETVYNEVRRLSRPGDLYLMLSMDSDETSGDEIGLAVPYTVSVDVLGDPQPGPRYATTAGGAVPSAEPSEEASEPAPSSAPEPSEDVSPAVEAASGTEAGRDGSGGALLPVLVGAASLLAALLVALVLWGWRTTRSGARTG</sequence>
<evidence type="ECO:0000256" key="3">
    <source>
        <dbReference type="SAM" id="SignalP"/>
    </source>
</evidence>
<evidence type="ECO:0000259" key="4">
    <source>
        <dbReference type="PROSITE" id="PS50234"/>
    </source>
</evidence>
<protein>
    <submittedName>
        <fullName evidence="5">VWA domain-containing protein</fullName>
    </submittedName>
</protein>
<evidence type="ECO:0000256" key="1">
    <source>
        <dbReference type="SAM" id="MobiDB-lite"/>
    </source>
</evidence>
<dbReference type="SUPFAM" id="SSF53300">
    <property type="entry name" value="vWA-like"/>
    <property type="match status" value="1"/>
</dbReference>
<dbReference type="Pfam" id="PF13519">
    <property type="entry name" value="VWA_2"/>
    <property type="match status" value="1"/>
</dbReference>
<feature type="signal peptide" evidence="3">
    <location>
        <begin position="1"/>
        <end position="26"/>
    </location>
</feature>
<feature type="compositionally biased region" description="Low complexity" evidence="1">
    <location>
        <begin position="591"/>
        <end position="607"/>
    </location>
</feature>
<feature type="chain" id="PRO_5046673532" evidence="3">
    <location>
        <begin position="27"/>
        <end position="658"/>
    </location>
</feature>
<feature type="domain" description="VWFA" evidence="4">
    <location>
        <begin position="40"/>
        <end position="224"/>
    </location>
</feature>
<evidence type="ECO:0000313" key="6">
    <source>
        <dbReference type="Proteomes" id="UP001595685"/>
    </source>
</evidence>
<evidence type="ECO:0000313" key="5">
    <source>
        <dbReference type="EMBL" id="MFC3688086.1"/>
    </source>
</evidence>
<dbReference type="EMBL" id="JBHRWW010000003">
    <property type="protein sequence ID" value="MFC3688086.1"/>
    <property type="molecule type" value="Genomic_DNA"/>
</dbReference>
<proteinExistence type="predicted"/>
<feature type="region of interest" description="Disordered" evidence="1">
    <location>
        <begin position="565"/>
        <end position="619"/>
    </location>
</feature>
<keyword evidence="2" id="KW-0812">Transmembrane</keyword>
<keyword evidence="6" id="KW-1185">Reference proteome</keyword>
<dbReference type="Proteomes" id="UP001595685">
    <property type="component" value="Unassembled WGS sequence"/>
</dbReference>
<evidence type="ECO:0000256" key="2">
    <source>
        <dbReference type="SAM" id="Phobius"/>
    </source>
</evidence>
<reference evidence="6" key="1">
    <citation type="journal article" date="2019" name="Int. J. Syst. Evol. Microbiol.">
        <title>The Global Catalogue of Microorganisms (GCM) 10K type strain sequencing project: providing services to taxonomists for standard genome sequencing and annotation.</title>
        <authorList>
            <consortium name="The Broad Institute Genomics Platform"/>
            <consortium name="The Broad Institute Genome Sequencing Center for Infectious Disease"/>
            <person name="Wu L."/>
            <person name="Ma J."/>
        </authorList>
    </citation>
    <scope>NUCLEOTIDE SEQUENCE [LARGE SCALE GENOMIC DNA]</scope>
    <source>
        <strain evidence="6">NCAIM B.02333</strain>
    </source>
</reference>
<dbReference type="Gene3D" id="3.40.50.410">
    <property type="entry name" value="von Willebrand factor, type A domain"/>
    <property type="match status" value="1"/>
</dbReference>
<keyword evidence="3" id="KW-0732">Signal</keyword>
<organism evidence="5 6">
    <name type="scientific">Aquipuribacter hungaricus</name>
    <dbReference type="NCBI Taxonomy" id="545624"/>
    <lineage>
        <taxon>Bacteria</taxon>
        <taxon>Bacillati</taxon>
        <taxon>Actinomycetota</taxon>
        <taxon>Actinomycetes</taxon>
        <taxon>Micrococcales</taxon>
        <taxon>Intrasporangiaceae</taxon>
        <taxon>Aquipuribacter</taxon>
    </lineage>
</organism>
<name>A0ABV7WGA5_9MICO</name>
<dbReference type="PROSITE" id="PS50234">
    <property type="entry name" value="VWFA"/>
    <property type="match status" value="1"/>
</dbReference>
<dbReference type="InterPro" id="IPR036465">
    <property type="entry name" value="vWFA_dom_sf"/>
</dbReference>
<dbReference type="SMART" id="SM00327">
    <property type="entry name" value="VWA"/>
    <property type="match status" value="1"/>
</dbReference>
<keyword evidence="2" id="KW-1133">Transmembrane helix</keyword>
<keyword evidence="2" id="KW-0472">Membrane</keyword>